<dbReference type="EMBL" id="JACCBH010000001">
    <property type="protein sequence ID" value="NYD53531.1"/>
    <property type="molecule type" value="Genomic_DNA"/>
</dbReference>
<reference evidence="4 5" key="1">
    <citation type="submission" date="2020-07" db="EMBL/GenBank/DDBJ databases">
        <title>Sequencing the genomes of 1000 actinobacteria strains.</title>
        <authorList>
            <person name="Klenk H.-P."/>
        </authorList>
    </citation>
    <scope>NUCLEOTIDE SEQUENCE [LARGE SCALE GENOMIC DNA]</scope>
    <source>
        <strain evidence="4 5">DSM 22185</strain>
    </source>
</reference>
<dbReference type="RefSeq" id="WP_179431153.1">
    <property type="nucleotide sequence ID" value="NZ_BAABLC010000005.1"/>
</dbReference>
<dbReference type="Proteomes" id="UP000552045">
    <property type="component" value="Unassembled WGS sequence"/>
</dbReference>
<accession>A0A7Y9ETF2</accession>
<evidence type="ECO:0000256" key="2">
    <source>
        <dbReference type="ARBA" id="ARBA00023315"/>
    </source>
</evidence>
<dbReference type="InterPro" id="IPR000182">
    <property type="entry name" value="GNAT_dom"/>
</dbReference>
<evidence type="ECO:0000256" key="1">
    <source>
        <dbReference type="ARBA" id="ARBA00022679"/>
    </source>
</evidence>
<evidence type="ECO:0000313" key="5">
    <source>
        <dbReference type="Proteomes" id="UP000552045"/>
    </source>
</evidence>
<dbReference type="InterPro" id="IPR050832">
    <property type="entry name" value="Bact_Acetyltransf"/>
</dbReference>
<sequence length="171" mass="18540">MLADLQLPVTLTVRTGSVLLRRATVDDADAIITLLADDPISAARGDVASDVDRERYERGLAEVLTADGNDQLVVEREGAVIGMFQLTRIPGVSRRGATRVLVEAVRVRTDLRSDGIGSAMMRWVSDVAAPALDAQMVQLTSDAARVDAHRFYERLGYVGSHRGFKLSVPAH</sequence>
<dbReference type="SUPFAM" id="SSF55729">
    <property type="entry name" value="Acyl-CoA N-acyltransferases (Nat)"/>
    <property type="match status" value="1"/>
</dbReference>
<dbReference type="Gene3D" id="3.40.630.30">
    <property type="match status" value="1"/>
</dbReference>
<protein>
    <submittedName>
        <fullName evidence="4">GNAT superfamily N-acetyltransferase</fullName>
    </submittedName>
</protein>
<dbReference type="AlphaFoldDB" id="A0A7Y9ETF2"/>
<dbReference type="Pfam" id="PF00583">
    <property type="entry name" value="Acetyltransf_1"/>
    <property type="match status" value="1"/>
</dbReference>
<dbReference type="CDD" id="cd04301">
    <property type="entry name" value="NAT_SF"/>
    <property type="match status" value="1"/>
</dbReference>
<name>A0A7Y9ETF2_9MICO</name>
<dbReference type="PANTHER" id="PTHR43877:SF2">
    <property type="entry name" value="AMINOALKYLPHOSPHONATE N-ACETYLTRANSFERASE-RELATED"/>
    <property type="match status" value="1"/>
</dbReference>
<evidence type="ECO:0000313" key="4">
    <source>
        <dbReference type="EMBL" id="NYD53531.1"/>
    </source>
</evidence>
<proteinExistence type="predicted"/>
<evidence type="ECO:0000259" key="3">
    <source>
        <dbReference type="PROSITE" id="PS51186"/>
    </source>
</evidence>
<dbReference type="GO" id="GO:0016747">
    <property type="term" value="F:acyltransferase activity, transferring groups other than amino-acyl groups"/>
    <property type="evidence" value="ECO:0007669"/>
    <property type="project" value="InterPro"/>
</dbReference>
<keyword evidence="2" id="KW-0012">Acyltransferase</keyword>
<dbReference type="InterPro" id="IPR016181">
    <property type="entry name" value="Acyl_CoA_acyltransferase"/>
</dbReference>
<feature type="domain" description="N-acetyltransferase" evidence="3">
    <location>
        <begin position="18"/>
        <end position="171"/>
    </location>
</feature>
<organism evidence="4 5">
    <name type="scientific">Microbacterium pseudoresistens</name>
    <dbReference type="NCBI Taxonomy" id="640634"/>
    <lineage>
        <taxon>Bacteria</taxon>
        <taxon>Bacillati</taxon>
        <taxon>Actinomycetota</taxon>
        <taxon>Actinomycetes</taxon>
        <taxon>Micrococcales</taxon>
        <taxon>Microbacteriaceae</taxon>
        <taxon>Microbacterium</taxon>
    </lineage>
</organism>
<dbReference type="PANTHER" id="PTHR43877">
    <property type="entry name" value="AMINOALKYLPHOSPHONATE N-ACETYLTRANSFERASE-RELATED-RELATED"/>
    <property type="match status" value="1"/>
</dbReference>
<gene>
    <name evidence="4" type="ORF">BKA02_000586</name>
</gene>
<keyword evidence="5" id="KW-1185">Reference proteome</keyword>
<keyword evidence="1 4" id="KW-0808">Transferase</keyword>
<dbReference type="PROSITE" id="PS51186">
    <property type="entry name" value="GNAT"/>
    <property type="match status" value="1"/>
</dbReference>
<comment type="caution">
    <text evidence="4">The sequence shown here is derived from an EMBL/GenBank/DDBJ whole genome shotgun (WGS) entry which is preliminary data.</text>
</comment>